<dbReference type="AlphaFoldDB" id="A0A1M5FUA4"/>
<sequence>MTNLAIIIVLMLSYLSLMAQQTVGGKVIKNSKDQTYNWGERKGSETVDEALDKVENKLKNIFKKKDEKKKEVAQDDSQNSINDANQGQSSSSSTKKSSSKPNKKNSKFDFELGQKQPNFDHFSTTSVSDFPLDRNTNSSAQITTLNDNSQKWLSMTKDGYFQPDFVTNMPDNFTLEFDIIMCFQSSNVLDYQFFISPSKNPNKDLANHYPENYFQFNWTGCSQSAGFTLVEKDETISSNNRLVIPELSCNDSSN</sequence>
<feature type="signal peptide" evidence="2">
    <location>
        <begin position="1"/>
        <end position="19"/>
    </location>
</feature>
<evidence type="ECO:0000313" key="3">
    <source>
        <dbReference type="EMBL" id="SHF95073.1"/>
    </source>
</evidence>
<dbReference type="EMBL" id="FQWF01000001">
    <property type="protein sequence ID" value="SHF95073.1"/>
    <property type="molecule type" value="Genomic_DNA"/>
</dbReference>
<accession>A0A1M5FUA4</accession>
<evidence type="ECO:0000313" key="4">
    <source>
        <dbReference type="Proteomes" id="UP000184020"/>
    </source>
</evidence>
<feature type="compositionally biased region" description="Polar residues" evidence="1">
    <location>
        <begin position="75"/>
        <end position="88"/>
    </location>
</feature>
<feature type="region of interest" description="Disordered" evidence="1">
    <location>
        <begin position="65"/>
        <end position="108"/>
    </location>
</feature>
<dbReference type="OrthoDB" id="9800869at2"/>
<name>A0A1M5FUA4_9FLAO</name>
<dbReference type="STRING" id="229205.SAMN05444372_101298"/>
<reference evidence="4" key="1">
    <citation type="submission" date="2016-11" db="EMBL/GenBank/DDBJ databases">
        <authorList>
            <person name="Varghese N."/>
            <person name="Submissions S."/>
        </authorList>
    </citation>
    <scope>NUCLEOTIDE SEQUENCE [LARGE SCALE GENOMIC DNA]</scope>
    <source>
        <strain evidence="4">DSM 17659</strain>
    </source>
</reference>
<feature type="chain" id="PRO_5012138198" evidence="2">
    <location>
        <begin position="20"/>
        <end position="254"/>
    </location>
</feature>
<keyword evidence="2" id="KW-0732">Signal</keyword>
<gene>
    <name evidence="3" type="ORF">SAMN05444372_101298</name>
</gene>
<keyword evidence="4" id="KW-1185">Reference proteome</keyword>
<protein>
    <submittedName>
        <fullName evidence="3">Uncharacterized protein</fullName>
    </submittedName>
</protein>
<organism evidence="3 4">
    <name type="scientific">Flavobacterium micromati</name>
    <dbReference type="NCBI Taxonomy" id="229205"/>
    <lineage>
        <taxon>Bacteria</taxon>
        <taxon>Pseudomonadati</taxon>
        <taxon>Bacteroidota</taxon>
        <taxon>Flavobacteriia</taxon>
        <taxon>Flavobacteriales</taxon>
        <taxon>Flavobacteriaceae</taxon>
        <taxon>Flavobacterium</taxon>
    </lineage>
</organism>
<dbReference type="RefSeq" id="WP_139257244.1">
    <property type="nucleotide sequence ID" value="NZ_FQWF01000001.1"/>
</dbReference>
<evidence type="ECO:0000256" key="2">
    <source>
        <dbReference type="SAM" id="SignalP"/>
    </source>
</evidence>
<evidence type="ECO:0000256" key="1">
    <source>
        <dbReference type="SAM" id="MobiDB-lite"/>
    </source>
</evidence>
<dbReference type="Proteomes" id="UP000184020">
    <property type="component" value="Unassembled WGS sequence"/>
</dbReference>
<proteinExistence type="predicted"/>